<evidence type="ECO:0000313" key="2">
    <source>
        <dbReference type="Proteomes" id="UP000887013"/>
    </source>
</evidence>
<proteinExistence type="predicted"/>
<protein>
    <submittedName>
        <fullName evidence="1">Uncharacterized protein</fullName>
    </submittedName>
</protein>
<gene>
    <name evidence="1" type="ORF">NPIL_35831</name>
</gene>
<comment type="caution">
    <text evidence="1">The sequence shown here is derived from an EMBL/GenBank/DDBJ whole genome shotgun (WGS) entry which is preliminary data.</text>
</comment>
<dbReference type="EMBL" id="BMAW01104401">
    <property type="protein sequence ID" value="GFT14090.1"/>
    <property type="molecule type" value="Genomic_DNA"/>
</dbReference>
<keyword evidence="2" id="KW-1185">Reference proteome</keyword>
<dbReference type="Proteomes" id="UP000887013">
    <property type="component" value="Unassembled WGS sequence"/>
</dbReference>
<dbReference type="AlphaFoldDB" id="A0A8X6TGD1"/>
<name>A0A8X6TGD1_NEPPI</name>
<accession>A0A8X6TGD1</accession>
<reference evidence="1" key="1">
    <citation type="submission" date="2020-08" db="EMBL/GenBank/DDBJ databases">
        <title>Multicomponent nature underlies the extraordinary mechanical properties of spider dragline silk.</title>
        <authorList>
            <person name="Kono N."/>
            <person name="Nakamura H."/>
            <person name="Mori M."/>
            <person name="Yoshida Y."/>
            <person name="Ohtoshi R."/>
            <person name="Malay A.D."/>
            <person name="Moran D.A.P."/>
            <person name="Tomita M."/>
            <person name="Numata K."/>
            <person name="Arakawa K."/>
        </authorList>
    </citation>
    <scope>NUCLEOTIDE SEQUENCE</scope>
</reference>
<sequence length="155" mass="17289">MLAQPPCALPLPAALLKVRGLLPPRLLRQSCMAASFFFAAAVTVKLARQQRRQPAKLRPAPAAANKSRLCAASKGERRYNLRQNRKKYGTLSERPDAATVNAKLKEVYAFSLPIPQNAWRSAYSCTRWQPKVLNGKCLNGWHAEPLQRSFYVVSA</sequence>
<evidence type="ECO:0000313" key="1">
    <source>
        <dbReference type="EMBL" id="GFT14090.1"/>
    </source>
</evidence>
<organism evidence="1 2">
    <name type="scientific">Nephila pilipes</name>
    <name type="common">Giant wood spider</name>
    <name type="synonym">Nephila maculata</name>
    <dbReference type="NCBI Taxonomy" id="299642"/>
    <lineage>
        <taxon>Eukaryota</taxon>
        <taxon>Metazoa</taxon>
        <taxon>Ecdysozoa</taxon>
        <taxon>Arthropoda</taxon>
        <taxon>Chelicerata</taxon>
        <taxon>Arachnida</taxon>
        <taxon>Araneae</taxon>
        <taxon>Araneomorphae</taxon>
        <taxon>Entelegynae</taxon>
        <taxon>Araneoidea</taxon>
        <taxon>Nephilidae</taxon>
        <taxon>Nephila</taxon>
    </lineage>
</organism>